<gene>
    <name evidence="1" type="ORF">Pdsh_00665</name>
</gene>
<keyword evidence="2" id="KW-1185">Reference proteome</keyword>
<dbReference type="Proteomes" id="UP000196694">
    <property type="component" value="Unassembled WGS sequence"/>
</dbReference>
<reference evidence="1 2" key="1">
    <citation type="submission" date="2017-05" db="EMBL/GenBank/DDBJ databases">
        <title>The draft genome of the hyperthermophilic archaeon 'Pyrodictium delaneyi strain Hulk', an iron and nitrate reducer, reveals the capacity for sulfate reduction.</title>
        <authorList>
            <person name="Demey L.M."/>
            <person name="Miller C."/>
            <person name="Manzella M."/>
            <person name="Reguera G."/>
            <person name="Kashefi K."/>
        </authorList>
    </citation>
    <scope>NUCLEOTIDE SEQUENCE [LARGE SCALE GENOMIC DNA]</scope>
    <source>
        <strain evidence="1 2">Hulk</strain>
    </source>
</reference>
<dbReference type="AlphaFoldDB" id="A0A211YQN5"/>
<comment type="caution">
    <text evidence="1">The sequence shown here is derived from an EMBL/GenBank/DDBJ whole genome shotgun (WGS) entry which is preliminary data.</text>
</comment>
<dbReference type="EMBL" id="NCQP01000001">
    <property type="protein sequence ID" value="OWJ55365.1"/>
    <property type="molecule type" value="Genomic_DNA"/>
</dbReference>
<protein>
    <submittedName>
        <fullName evidence="1">Uncharacterized protein</fullName>
    </submittedName>
</protein>
<organism evidence="1 2">
    <name type="scientific">Pyrodictium delaneyi</name>
    <dbReference type="NCBI Taxonomy" id="1273541"/>
    <lineage>
        <taxon>Archaea</taxon>
        <taxon>Thermoproteota</taxon>
        <taxon>Thermoprotei</taxon>
        <taxon>Desulfurococcales</taxon>
        <taxon>Pyrodictiaceae</taxon>
        <taxon>Pyrodictium</taxon>
    </lineage>
</organism>
<evidence type="ECO:0000313" key="2">
    <source>
        <dbReference type="Proteomes" id="UP000196694"/>
    </source>
</evidence>
<name>A0A211YQN5_9CREN</name>
<accession>A0A211YQN5</accession>
<proteinExistence type="predicted"/>
<evidence type="ECO:0000313" key="1">
    <source>
        <dbReference type="EMBL" id="OWJ55365.1"/>
    </source>
</evidence>
<sequence>MIVTATTSIHPQIRSTQLSVLGVHYALKVETEKSQERYAEKERALALQHSGQEIHEALLFSKRRVIAAG</sequence>